<evidence type="ECO:0000259" key="2">
    <source>
        <dbReference type="Pfam" id="PF00156"/>
    </source>
</evidence>
<protein>
    <submittedName>
        <fullName evidence="3">ComF family protein</fullName>
    </submittedName>
</protein>
<dbReference type="InterPro" id="IPR029057">
    <property type="entry name" value="PRTase-like"/>
</dbReference>
<dbReference type="CDD" id="cd06223">
    <property type="entry name" value="PRTases_typeI"/>
    <property type="match status" value="1"/>
</dbReference>
<dbReference type="OrthoDB" id="9779910at2"/>
<dbReference type="InterPro" id="IPR000836">
    <property type="entry name" value="PRTase_dom"/>
</dbReference>
<dbReference type="SUPFAM" id="SSF53271">
    <property type="entry name" value="PRTase-like"/>
    <property type="match status" value="1"/>
</dbReference>
<proteinExistence type="inferred from homology"/>
<dbReference type="PANTHER" id="PTHR47505:SF1">
    <property type="entry name" value="DNA UTILIZATION PROTEIN YHGH"/>
    <property type="match status" value="1"/>
</dbReference>
<evidence type="ECO:0000313" key="4">
    <source>
        <dbReference type="Proteomes" id="UP000184212"/>
    </source>
</evidence>
<evidence type="ECO:0000256" key="1">
    <source>
        <dbReference type="ARBA" id="ARBA00008007"/>
    </source>
</evidence>
<sequence>MNSRFTEILLDFVYLFFPRYCLGCSDALVKGEETICTTCMLEMAKTEDHLYQENALYKRLSLQMPLARAMALFKFSKNGRVQQVLHQLKYKNHPEIGVMLGRVYGERMIAGGLGQAFDLILPVPLHPARRRRRGYNQSAKFAEGLSEKLGIPFSDSTLARGKKTETQTRKSKLDRLENMRGVFQLNRRENLAGKRILLVDDVVTTGATLEACGQLLFKEGCSELSIACIAET</sequence>
<dbReference type="Gene3D" id="3.40.50.2020">
    <property type="match status" value="1"/>
</dbReference>
<dbReference type="RefSeq" id="WP_143165182.1">
    <property type="nucleotide sequence ID" value="NZ_FQWQ01000006.1"/>
</dbReference>
<dbReference type="Pfam" id="PF00156">
    <property type="entry name" value="Pribosyltran"/>
    <property type="match status" value="1"/>
</dbReference>
<dbReference type="AlphaFoldDB" id="A0A1M5XIJ6"/>
<organism evidence="3 4">
    <name type="scientific">Chryseolinea serpens</name>
    <dbReference type="NCBI Taxonomy" id="947013"/>
    <lineage>
        <taxon>Bacteria</taxon>
        <taxon>Pseudomonadati</taxon>
        <taxon>Bacteroidota</taxon>
        <taxon>Cytophagia</taxon>
        <taxon>Cytophagales</taxon>
        <taxon>Fulvivirgaceae</taxon>
        <taxon>Chryseolinea</taxon>
    </lineage>
</organism>
<dbReference type="PANTHER" id="PTHR47505">
    <property type="entry name" value="DNA UTILIZATION PROTEIN YHGH"/>
    <property type="match status" value="1"/>
</dbReference>
<dbReference type="STRING" id="947013.SAMN04488109_6597"/>
<accession>A0A1M5XIJ6</accession>
<dbReference type="Proteomes" id="UP000184212">
    <property type="component" value="Unassembled WGS sequence"/>
</dbReference>
<dbReference type="EMBL" id="FQWQ01000006">
    <property type="protein sequence ID" value="SHH99576.1"/>
    <property type="molecule type" value="Genomic_DNA"/>
</dbReference>
<comment type="similarity">
    <text evidence="1">Belongs to the ComF/GntX family.</text>
</comment>
<reference evidence="3 4" key="1">
    <citation type="submission" date="2016-11" db="EMBL/GenBank/DDBJ databases">
        <authorList>
            <person name="Jaros S."/>
            <person name="Januszkiewicz K."/>
            <person name="Wedrychowicz H."/>
        </authorList>
    </citation>
    <scope>NUCLEOTIDE SEQUENCE [LARGE SCALE GENOMIC DNA]</scope>
    <source>
        <strain evidence="3 4">DSM 24574</strain>
    </source>
</reference>
<name>A0A1M5XIJ6_9BACT</name>
<evidence type="ECO:0000313" key="3">
    <source>
        <dbReference type="EMBL" id="SHH99576.1"/>
    </source>
</evidence>
<keyword evidence="4" id="KW-1185">Reference proteome</keyword>
<gene>
    <name evidence="3" type="ORF">SAMN04488109_6597</name>
</gene>
<feature type="domain" description="Phosphoribosyltransferase" evidence="2">
    <location>
        <begin position="138"/>
        <end position="230"/>
    </location>
</feature>
<dbReference type="InterPro" id="IPR051910">
    <property type="entry name" value="ComF/GntX_DNA_util-trans"/>
</dbReference>